<dbReference type="Pfam" id="PF00270">
    <property type="entry name" value="DEAD"/>
    <property type="match status" value="1"/>
</dbReference>
<dbReference type="InterPro" id="IPR050699">
    <property type="entry name" value="RNA-DNA_Helicase"/>
</dbReference>
<dbReference type="InterPro" id="IPR014001">
    <property type="entry name" value="Helicase_ATP-bd"/>
</dbReference>
<dbReference type="Pfam" id="PF13234">
    <property type="entry name" value="MTR4_beta-barrel"/>
    <property type="match status" value="1"/>
</dbReference>
<feature type="compositionally biased region" description="Polar residues" evidence="7">
    <location>
        <begin position="82"/>
        <end position="97"/>
    </location>
</feature>
<dbReference type="SMART" id="SM01142">
    <property type="entry name" value="DSHCT"/>
    <property type="match status" value="1"/>
</dbReference>
<dbReference type="GO" id="GO:0003723">
    <property type="term" value="F:RNA binding"/>
    <property type="evidence" value="ECO:0007669"/>
    <property type="project" value="InterPro"/>
</dbReference>
<evidence type="ECO:0000256" key="2">
    <source>
        <dbReference type="ARBA" id="ARBA00022741"/>
    </source>
</evidence>
<evidence type="ECO:0000256" key="6">
    <source>
        <dbReference type="ARBA" id="ARBA00023242"/>
    </source>
</evidence>
<evidence type="ECO:0000256" key="7">
    <source>
        <dbReference type="SAM" id="MobiDB-lite"/>
    </source>
</evidence>
<dbReference type="EMBL" id="HBIX01002639">
    <property type="protein sequence ID" value="CAE0709267.1"/>
    <property type="molecule type" value="Transcribed_RNA"/>
</dbReference>
<dbReference type="Gene3D" id="3.40.50.300">
    <property type="entry name" value="P-loop containing nucleotide triphosphate hydrolases"/>
    <property type="match status" value="2"/>
</dbReference>
<evidence type="ECO:0000313" key="13">
    <source>
        <dbReference type="EMBL" id="CAE0709270.1"/>
    </source>
</evidence>
<evidence type="ECO:0000313" key="11">
    <source>
        <dbReference type="EMBL" id="CAE0709268.1"/>
    </source>
</evidence>
<keyword evidence="4" id="KW-0347">Helicase</keyword>
<feature type="domain" description="Helicase ATP-binding" evidence="8">
    <location>
        <begin position="177"/>
        <end position="333"/>
    </location>
</feature>
<evidence type="ECO:0000313" key="12">
    <source>
        <dbReference type="EMBL" id="CAE0709269.1"/>
    </source>
</evidence>
<dbReference type="SMART" id="SM00487">
    <property type="entry name" value="DEXDc"/>
    <property type="match status" value="1"/>
</dbReference>
<dbReference type="Pfam" id="PF00271">
    <property type="entry name" value="Helicase_C"/>
    <property type="match status" value="1"/>
</dbReference>
<dbReference type="Pfam" id="PF21408">
    <property type="entry name" value="MTR4-like_stalk"/>
    <property type="match status" value="1"/>
</dbReference>
<dbReference type="CDD" id="cd18795">
    <property type="entry name" value="SF2_C_Ski2"/>
    <property type="match status" value="1"/>
</dbReference>
<dbReference type="GO" id="GO:0016787">
    <property type="term" value="F:hydrolase activity"/>
    <property type="evidence" value="ECO:0007669"/>
    <property type="project" value="UniProtKB-KW"/>
</dbReference>
<keyword evidence="2" id="KW-0547">Nucleotide-binding</keyword>
<dbReference type="PROSITE" id="PS51194">
    <property type="entry name" value="HELICASE_CTER"/>
    <property type="match status" value="1"/>
</dbReference>
<dbReference type="GO" id="GO:0005634">
    <property type="term" value="C:nucleus"/>
    <property type="evidence" value="ECO:0007669"/>
    <property type="project" value="UniProtKB-SubCell"/>
</dbReference>
<feature type="region of interest" description="Disordered" evidence="7">
    <location>
        <begin position="1"/>
        <end position="103"/>
    </location>
</feature>
<comment type="subcellular location">
    <subcellularLocation>
        <location evidence="1">Nucleus</location>
    </subcellularLocation>
</comment>
<dbReference type="GO" id="GO:0005524">
    <property type="term" value="F:ATP binding"/>
    <property type="evidence" value="ECO:0007669"/>
    <property type="project" value="UniProtKB-KW"/>
</dbReference>
<evidence type="ECO:0000259" key="9">
    <source>
        <dbReference type="PROSITE" id="PS51194"/>
    </source>
</evidence>
<proteinExistence type="predicted"/>
<keyword evidence="6" id="KW-0539">Nucleus</keyword>
<reference evidence="12" key="1">
    <citation type="submission" date="2021-01" db="EMBL/GenBank/DDBJ databases">
        <authorList>
            <person name="Corre E."/>
            <person name="Pelletier E."/>
            <person name="Niang G."/>
            <person name="Scheremetjew M."/>
            <person name="Finn R."/>
            <person name="Kale V."/>
            <person name="Holt S."/>
            <person name="Cochrane G."/>
            <person name="Meng A."/>
            <person name="Brown T."/>
            <person name="Cohen L."/>
        </authorList>
    </citation>
    <scope>NUCLEOTIDE SEQUENCE</scope>
    <source>
        <strain evidence="12">10249 10 AB</strain>
    </source>
</reference>
<dbReference type="InterPro" id="IPR001650">
    <property type="entry name" value="Helicase_C-like"/>
</dbReference>
<dbReference type="InterPro" id="IPR011545">
    <property type="entry name" value="DEAD/DEAH_box_helicase_dom"/>
</dbReference>
<dbReference type="Pfam" id="PF08148">
    <property type="entry name" value="DSHCT"/>
    <property type="match status" value="1"/>
</dbReference>
<dbReference type="EMBL" id="HBIX01002641">
    <property type="protein sequence ID" value="CAE0709269.1"/>
    <property type="molecule type" value="Transcribed_RNA"/>
</dbReference>
<dbReference type="InterPro" id="IPR012961">
    <property type="entry name" value="Ski2/MTR4_C"/>
</dbReference>
<dbReference type="SUPFAM" id="SSF52540">
    <property type="entry name" value="P-loop containing nucleoside triphosphate hydrolases"/>
    <property type="match status" value="1"/>
</dbReference>
<dbReference type="GO" id="GO:0003724">
    <property type="term" value="F:RNA helicase activity"/>
    <property type="evidence" value="ECO:0007669"/>
    <property type="project" value="InterPro"/>
</dbReference>
<feature type="compositionally biased region" description="Acidic residues" evidence="7">
    <location>
        <begin position="1"/>
        <end position="51"/>
    </location>
</feature>
<dbReference type="PANTHER" id="PTHR12131">
    <property type="entry name" value="ATP-DEPENDENT RNA AND DNA HELICASE"/>
    <property type="match status" value="1"/>
</dbReference>
<feature type="domain" description="Helicase C-terminal" evidence="9">
    <location>
        <begin position="416"/>
        <end position="620"/>
    </location>
</feature>
<dbReference type="Gene3D" id="1.10.3380.30">
    <property type="match status" value="1"/>
</dbReference>
<dbReference type="InterPro" id="IPR025696">
    <property type="entry name" value="Beta-barrel_MTR4"/>
</dbReference>
<name>A0A6U9VSV2_9STRA</name>
<dbReference type="EMBL" id="HBIX01002642">
    <property type="protein sequence ID" value="CAE0709270.1"/>
    <property type="molecule type" value="Transcribed_RNA"/>
</dbReference>
<protein>
    <recommendedName>
        <fullName evidence="14">Helicase ATP-binding domain-containing protein</fullName>
    </recommendedName>
</protein>
<dbReference type="CDD" id="cd18024">
    <property type="entry name" value="DEXHc_Mtr4-like"/>
    <property type="match status" value="1"/>
</dbReference>
<sequence length="1048" mass="118071">MADELDDIFGAIDGDEEVVESEADEQIEEDGEEDEDANDSMGEPEDDEEKDGDNNSTTKQEKQQKMADTTTTKLYNSIMYAPTTTSNLRNDPQQKGASASELMIPREAVQKKKEEEAEQHAATNAVNTGTSHDKSVRSYSSYPKNLPEGMELPKPKKVDKPAKEYPFKLDPFQAQAIQYIDKEESVLVAAHTSAGKTAVAEYAIAKSLNNGQRVVYTSPIKALSNQKFRELQEEFGDVGLMTGDITINPTATCLVMTTEILRSMLYRGSELMREVAWVIYDEVHYMRDSERGVVWEESIILLPHRVRFVFLSATIPNAAQFADWICEIHHQPCHVLYTNYRPTPLQHYIFPQDGNGLHLVVDERGKFREANFQKAMASLQSASVDVAGADAMLSSGTAKKRKRVAGGKKGGDQMTGLQRIIKLIMNRNLNPVIIFSFSKKDCERFALALKREDYTDDVEKDLISQVYTNAIDSLGEDDQQLPQVLALLPLLKRGIGVHHGGLLPILKEVVEILFAEGLIKTLFATETFAIGINMPAKTVVFTNTRKFDGQDFRWVTSGEYIQMSGRAGRRGKDDRGLVIQMLDEKMEPAICKGILYGDPDPLNSSYRISYNMLLNLMRVEDVEPEYLLRASFHQFQREKDAPALIAQAEDFMTEAENLDLGSEEEVELAKEYYKMDQQLLLTKRKVTSIAQKPKYIVKFLQVAGRFLDVSIDGEHYGWGVLTSFKKRGGGSAGEAGKLASLSNRPTFTIEVLLPCVDRHFDSVDEKARKEDTSDAMLLWRGTSKTCRPQKSGVDDEKLISMRVFTIGLEHIDRVSAVRIFTPNAIQTPEARKKVAMAVKEVQKRFPEGIPLLDPIKDLKIKDENFTTLMERADALSKRLIAHKLAVDFPQEDRVRLIKTYEKQMDLKERSRMLREEARSFQTMAMKDDLKKMKRVLKKLGHVDSNGVIQTKGRTACEINTADELVVTELIFTGVFKTLTVEQCVALLSTMTFGEPIKDADEATQGMKSFLLNPFYKLQEVAKTVVQMQISCNLDVDEDEFLNKFNPAM</sequence>
<organism evidence="12">
    <name type="scientific">Pseudo-nitzschia australis</name>
    <dbReference type="NCBI Taxonomy" id="44445"/>
    <lineage>
        <taxon>Eukaryota</taxon>
        <taxon>Sar</taxon>
        <taxon>Stramenopiles</taxon>
        <taxon>Ochrophyta</taxon>
        <taxon>Bacillariophyta</taxon>
        <taxon>Bacillariophyceae</taxon>
        <taxon>Bacillariophycidae</taxon>
        <taxon>Bacillariales</taxon>
        <taxon>Bacillariaceae</taxon>
        <taxon>Pseudo-nitzschia</taxon>
    </lineage>
</organism>
<evidence type="ECO:0008006" key="14">
    <source>
        <dbReference type="Google" id="ProtNLM"/>
    </source>
</evidence>
<evidence type="ECO:0000256" key="4">
    <source>
        <dbReference type="ARBA" id="ARBA00022806"/>
    </source>
</evidence>
<dbReference type="PROSITE" id="PS51192">
    <property type="entry name" value="HELICASE_ATP_BIND_1"/>
    <property type="match status" value="1"/>
</dbReference>
<dbReference type="AlphaFoldDB" id="A0A6U9VSV2"/>
<dbReference type="GO" id="GO:0000460">
    <property type="term" value="P:maturation of 5.8S rRNA"/>
    <property type="evidence" value="ECO:0007669"/>
    <property type="project" value="TreeGrafter"/>
</dbReference>
<dbReference type="GO" id="GO:0006401">
    <property type="term" value="P:RNA catabolic process"/>
    <property type="evidence" value="ECO:0007669"/>
    <property type="project" value="InterPro"/>
</dbReference>
<dbReference type="InterPro" id="IPR048392">
    <property type="entry name" value="MTR4-like_stalk"/>
</dbReference>
<evidence type="ECO:0000256" key="3">
    <source>
        <dbReference type="ARBA" id="ARBA00022801"/>
    </source>
</evidence>
<keyword evidence="5" id="KW-0067">ATP-binding</keyword>
<feature type="region of interest" description="Disordered" evidence="7">
    <location>
        <begin position="115"/>
        <end position="158"/>
    </location>
</feature>
<dbReference type="FunFam" id="3.40.50.300:FF:000141">
    <property type="entry name" value="ATP-dependent RNA helicase DOB1"/>
    <property type="match status" value="1"/>
</dbReference>
<dbReference type="PANTHER" id="PTHR12131:SF25">
    <property type="entry name" value="DEXH-BOX ATP-DEPENDENT RNA HELICASE DEXH9"/>
    <property type="match status" value="1"/>
</dbReference>
<gene>
    <name evidence="10" type="ORF">PAUS00366_LOCUS1987</name>
    <name evidence="11" type="ORF">PAUS00366_LOCUS1988</name>
    <name evidence="12" type="ORF">PAUS00366_LOCUS1989</name>
    <name evidence="13" type="ORF">PAUS00366_LOCUS1990</name>
</gene>
<dbReference type="SMART" id="SM00490">
    <property type="entry name" value="HELICc"/>
    <property type="match status" value="1"/>
</dbReference>
<dbReference type="InterPro" id="IPR027417">
    <property type="entry name" value="P-loop_NTPase"/>
</dbReference>
<feature type="compositionally biased region" description="Polar residues" evidence="7">
    <location>
        <begin position="66"/>
        <end position="75"/>
    </location>
</feature>
<dbReference type="Gene3D" id="2.40.30.300">
    <property type="match status" value="1"/>
</dbReference>
<evidence type="ECO:0000256" key="5">
    <source>
        <dbReference type="ARBA" id="ARBA00022840"/>
    </source>
</evidence>
<evidence type="ECO:0000313" key="10">
    <source>
        <dbReference type="EMBL" id="CAE0709267.1"/>
    </source>
</evidence>
<evidence type="ECO:0000256" key="1">
    <source>
        <dbReference type="ARBA" id="ARBA00004123"/>
    </source>
</evidence>
<accession>A0A6U9VSV2</accession>
<evidence type="ECO:0000259" key="8">
    <source>
        <dbReference type="PROSITE" id="PS51192"/>
    </source>
</evidence>
<dbReference type="InterPro" id="IPR016438">
    <property type="entry name" value="SKI2-like"/>
</dbReference>
<dbReference type="PIRSF" id="PIRSF005198">
    <property type="entry name" value="Antiviral_helicase_SKI2"/>
    <property type="match status" value="1"/>
</dbReference>
<keyword evidence="3" id="KW-0378">Hydrolase</keyword>
<dbReference type="FunFam" id="3.40.50.300:FF:000083">
    <property type="entry name" value="ATP-dependent RNA helicase DOB1"/>
    <property type="match status" value="1"/>
</dbReference>
<dbReference type="EMBL" id="HBIX01002640">
    <property type="protein sequence ID" value="CAE0709268.1"/>
    <property type="molecule type" value="Transcribed_RNA"/>
</dbReference>